<evidence type="ECO:0000256" key="3">
    <source>
        <dbReference type="ARBA" id="ARBA00022840"/>
    </source>
</evidence>
<dbReference type="InterPro" id="IPR033756">
    <property type="entry name" value="YlxH/NBP35"/>
</dbReference>
<keyword evidence="2 6" id="KW-0547">Nucleotide-binding</keyword>
<dbReference type="GO" id="GO:0005829">
    <property type="term" value="C:cytosol"/>
    <property type="evidence" value="ECO:0007669"/>
    <property type="project" value="TreeGrafter"/>
</dbReference>
<evidence type="ECO:0000256" key="1">
    <source>
        <dbReference type="ARBA" id="ARBA00022723"/>
    </source>
</evidence>
<keyword evidence="6" id="KW-0378">Hydrolase</keyword>
<comment type="subunit">
    <text evidence="6">Homodimer.</text>
</comment>
<keyword evidence="1 6" id="KW-0479">Metal-binding</keyword>
<comment type="caution">
    <text evidence="6">Lacks conserved residue(s) required for the propagation of feature annotation.</text>
</comment>
<keyword evidence="4 6" id="KW-0408">Iron</keyword>
<gene>
    <name evidence="7" type="ORF">SCABRO_01079</name>
</gene>
<dbReference type="Gene3D" id="3.40.50.300">
    <property type="entry name" value="P-loop containing nucleotide triphosphate hydrolases"/>
    <property type="match status" value="1"/>
</dbReference>
<name>A0A0B0ER56_9BACT</name>
<dbReference type="Pfam" id="PF10609">
    <property type="entry name" value="ParA"/>
    <property type="match status" value="1"/>
</dbReference>
<accession>A0A0B0ER56</accession>
<dbReference type="AlphaFoldDB" id="A0A0B0ER56"/>
<evidence type="ECO:0000313" key="7">
    <source>
        <dbReference type="EMBL" id="KHE93160.1"/>
    </source>
</evidence>
<proteinExistence type="inferred from homology"/>
<dbReference type="FunFam" id="3.40.50.300:FF:001119">
    <property type="entry name" value="Iron-sulfur cluster carrier protein"/>
    <property type="match status" value="1"/>
</dbReference>
<keyword evidence="5 6" id="KW-0411">Iron-sulfur</keyword>
<dbReference type="EMBL" id="JRYO01000071">
    <property type="protein sequence ID" value="KHE93160.1"/>
    <property type="molecule type" value="Genomic_DNA"/>
</dbReference>
<dbReference type="Proteomes" id="UP000030652">
    <property type="component" value="Unassembled WGS sequence"/>
</dbReference>
<dbReference type="InterPro" id="IPR027417">
    <property type="entry name" value="P-loop_NTPase"/>
</dbReference>
<keyword evidence="3 6" id="KW-0067">ATP-binding</keyword>
<dbReference type="GO" id="GO:0140663">
    <property type="term" value="F:ATP-dependent FeS chaperone activity"/>
    <property type="evidence" value="ECO:0007669"/>
    <property type="project" value="InterPro"/>
</dbReference>
<dbReference type="HAMAP" id="MF_02040">
    <property type="entry name" value="Mrp_NBP35"/>
    <property type="match status" value="1"/>
</dbReference>
<comment type="similarity">
    <text evidence="6">Belongs to the Mrp/NBP35 ATP-binding proteins family.</text>
</comment>
<dbReference type="SUPFAM" id="SSF52540">
    <property type="entry name" value="P-loop containing nucleoside triphosphate hydrolases"/>
    <property type="match status" value="1"/>
</dbReference>
<evidence type="ECO:0000256" key="6">
    <source>
        <dbReference type="HAMAP-Rule" id="MF_02040"/>
    </source>
</evidence>
<dbReference type="InterPro" id="IPR019591">
    <property type="entry name" value="Mrp/NBP35_ATP-bd"/>
</dbReference>
<comment type="caution">
    <text evidence="7">The sequence shown here is derived from an EMBL/GenBank/DDBJ whole genome shotgun (WGS) entry which is preliminary data.</text>
</comment>
<dbReference type="eggNOG" id="COG0489">
    <property type="taxonomic scope" value="Bacteria"/>
</dbReference>
<dbReference type="CDD" id="cd02037">
    <property type="entry name" value="Mrp_NBP35"/>
    <property type="match status" value="1"/>
</dbReference>
<protein>
    <recommendedName>
        <fullName evidence="6">Iron-sulfur cluster carrier protein</fullName>
    </recommendedName>
</protein>
<reference evidence="7 8" key="1">
    <citation type="submission" date="2014-10" db="EMBL/GenBank/DDBJ databases">
        <title>Draft genome of anammox bacterium scalindua brodae, obtained using differential coverage binning of sequence data from two enrichment reactors.</title>
        <authorList>
            <person name="Speth D.R."/>
            <person name="Russ L."/>
            <person name="Kartal B."/>
            <person name="Op den Camp H.J."/>
            <person name="Dutilh B.E."/>
            <person name="Jetten M.S."/>
        </authorList>
    </citation>
    <scope>NUCLEOTIDE SEQUENCE [LARGE SCALE GENOMIC DNA]</scope>
    <source>
        <strain evidence="7">RU1</strain>
    </source>
</reference>
<dbReference type="PANTHER" id="PTHR23264">
    <property type="entry name" value="NUCLEOTIDE-BINDING PROTEIN NBP35 YEAST -RELATED"/>
    <property type="match status" value="1"/>
</dbReference>
<dbReference type="PANTHER" id="PTHR23264:SF19">
    <property type="entry name" value="CYTOSOLIC FE-S CLUSTER ASSEMBLY FACTOR NUBP2"/>
    <property type="match status" value="1"/>
</dbReference>
<dbReference type="GO" id="GO:0051536">
    <property type="term" value="F:iron-sulfur cluster binding"/>
    <property type="evidence" value="ECO:0007669"/>
    <property type="project" value="UniProtKB-UniRule"/>
</dbReference>
<evidence type="ECO:0000256" key="2">
    <source>
        <dbReference type="ARBA" id="ARBA00022741"/>
    </source>
</evidence>
<comment type="function">
    <text evidence="6">Binds and transfers iron-sulfur (Fe-S) clusters to target apoproteins. Can hydrolyze ATP.</text>
</comment>
<sequence>MNECKKQSTCEFCREFETCKKPEKGLKHNEWALSNRMAKIKRKIMIMSNKGGVGKSTVTANLGVALAEMGHKVGIADVDIHGPNIPKMLGVEGGRLKDNENGIDPLSVNDCLKVVSMAFLVENPDQPVAWRDTAKWDYLRELVGSINWGELDFLLADLPPGTGHEAISMIELMGKVDGTVIVTTPQDVSLLDAQKAILFAKDSGVPVIGIVENMSTLTCPHCSGEIDVFKSGGGEKIAEKMKVPFLGRIPLDPAITSSCDDGKAIAASGDGSKNSAAFIDIAKKIAAL</sequence>
<dbReference type="GO" id="GO:0016887">
    <property type="term" value="F:ATP hydrolysis activity"/>
    <property type="evidence" value="ECO:0007669"/>
    <property type="project" value="UniProtKB-UniRule"/>
</dbReference>
<evidence type="ECO:0000313" key="8">
    <source>
        <dbReference type="Proteomes" id="UP000030652"/>
    </source>
</evidence>
<dbReference type="GO" id="GO:0016226">
    <property type="term" value="P:iron-sulfur cluster assembly"/>
    <property type="evidence" value="ECO:0007669"/>
    <property type="project" value="InterPro"/>
</dbReference>
<evidence type="ECO:0000256" key="4">
    <source>
        <dbReference type="ARBA" id="ARBA00023004"/>
    </source>
</evidence>
<dbReference type="GO" id="GO:0046872">
    <property type="term" value="F:metal ion binding"/>
    <property type="evidence" value="ECO:0007669"/>
    <property type="project" value="UniProtKB-KW"/>
</dbReference>
<evidence type="ECO:0000256" key="5">
    <source>
        <dbReference type="ARBA" id="ARBA00023014"/>
    </source>
</evidence>
<dbReference type="GO" id="GO:0005524">
    <property type="term" value="F:ATP binding"/>
    <property type="evidence" value="ECO:0007669"/>
    <property type="project" value="UniProtKB-UniRule"/>
</dbReference>
<organism evidence="7 8">
    <name type="scientific">Candidatus Scalindua brodae</name>
    <dbReference type="NCBI Taxonomy" id="237368"/>
    <lineage>
        <taxon>Bacteria</taxon>
        <taxon>Pseudomonadati</taxon>
        <taxon>Planctomycetota</taxon>
        <taxon>Candidatus Brocadiia</taxon>
        <taxon>Candidatus Brocadiales</taxon>
        <taxon>Candidatus Scalinduaceae</taxon>
        <taxon>Candidatus Scalindua</taxon>
    </lineage>
</organism>